<keyword evidence="3" id="KW-0663">Pyridoxal phosphate</keyword>
<dbReference type="InterPro" id="IPR051798">
    <property type="entry name" value="Class-II_PLP-Dep_Aminotrans"/>
</dbReference>
<comment type="similarity">
    <text evidence="5">Belongs to the class-II pyridoxal-phosphate-dependent aminotransferase family. MalY/PatB cystathionine beta-lyase subfamily.</text>
</comment>
<comment type="cofactor">
    <cofactor evidence="1">
        <name>pyridoxal 5'-phosphate</name>
        <dbReference type="ChEBI" id="CHEBI:597326"/>
    </cofactor>
</comment>
<dbReference type="KEGG" id="otr:OTERR_24550"/>
<dbReference type="InterPro" id="IPR004839">
    <property type="entry name" value="Aminotransferase_I/II_large"/>
</dbReference>
<evidence type="ECO:0000256" key="1">
    <source>
        <dbReference type="ARBA" id="ARBA00001933"/>
    </source>
</evidence>
<dbReference type="CDD" id="cd00609">
    <property type="entry name" value="AAT_like"/>
    <property type="match status" value="1"/>
</dbReference>
<dbReference type="NCBIfam" id="TIGR04350">
    <property type="entry name" value="C_S_lyase_PatB"/>
    <property type="match status" value="1"/>
</dbReference>
<feature type="domain" description="Aminotransferase class I/classII large" evidence="7">
    <location>
        <begin position="37"/>
        <end position="395"/>
    </location>
</feature>
<dbReference type="InterPro" id="IPR015424">
    <property type="entry name" value="PyrdxlP-dep_Trfase"/>
</dbReference>
<dbReference type="Gene3D" id="3.40.640.10">
    <property type="entry name" value="Type I PLP-dependent aspartate aminotransferase-like (Major domain)"/>
    <property type="match status" value="1"/>
</dbReference>
<dbReference type="RefSeq" id="WP_149425965.1">
    <property type="nucleotide sequence ID" value="NZ_CP022579.1"/>
</dbReference>
<organism evidence="8 9">
    <name type="scientific">Oryzomicrobium terrae</name>
    <dbReference type="NCBI Taxonomy" id="1735038"/>
    <lineage>
        <taxon>Bacteria</taxon>
        <taxon>Pseudomonadati</taxon>
        <taxon>Pseudomonadota</taxon>
        <taxon>Betaproteobacteria</taxon>
        <taxon>Rhodocyclales</taxon>
        <taxon>Rhodocyclaceae</taxon>
        <taxon>Oryzomicrobium</taxon>
    </lineage>
</organism>
<dbReference type="InterPro" id="IPR015421">
    <property type="entry name" value="PyrdxlP-dep_Trfase_major"/>
</dbReference>
<dbReference type="Gene3D" id="3.90.1150.10">
    <property type="entry name" value="Aspartate Aminotransferase, domain 1"/>
    <property type="match status" value="1"/>
</dbReference>
<evidence type="ECO:0000313" key="8">
    <source>
        <dbReference type="EMBL" id="QEL65931.1"/>
    </source>
</evidence>
<dbReference type="SUPFAM" id="SSF53383">
    <property type="entry name" value="PLP-dependent transferases"/>
    <property type="match status" value="1"/>
</dbReference>
<name>A0A5C1EAC2_9RHOO</name>
<dbReference type="PANTHER" id="PTHR43525">
    <property type="entry name" value="PROTEIN MALY"/>
    <property type="match status" value="1"/>
</dbReference>
<evidence type="ECO:0000313" key="9">
    <source>
        <dbReference type="Proteomes" id="UP000323671"/>
    </source>
</evidence>
<evidence type="ECO:0000256" key="3">
    <source>
        <dbReference type="ARBA" id="ARBA00022898"/>
    </source>
</evidence>
<dbReference type="GO" id="GO:0047804">
    <property type="term" value="F:cysteine-S-conjugate beta-lyase activity"/>
    <property type="evidence" value="ECO:0007669"/>
    <property type="project" value="UniProtKB-EC"/>
</dbReference>
<evidence type="ECO:0000256" key="4">
    <source>
        <dbReference type="ARBA" id="ARBA00023239"/>
    </source>
</evidence>
<gene>
    <name evidence="8" type="primary">patB</name>
    <name evidence="8" type="ORF">OTERR_24550</name>
</gene>
<keyword evidence="9" id="KW-1185">Reference proteome</keyword>
<dbReference type="InterPro" id="IPR015422">
    <property type="entry name" value="PyrdxlP-dep_Trfase_small"/>
</dbReference>
<dbReference type="Proteomes" id="UP000323671">
    <property type="component" value="Chromosome"/>
</dbReference>
<feature type="region of interest" description="Disordered" evidence="6">
    <location>
        <begin position="1"/>
        <end position="21"/>
    </location>
</feature>
<reference evidence="8 9" key="1">
    <citation type="submission" date="2017-07" db="EMBL/GenBank/DDBJ databases">
        <title>Complete genome sequence of Oryzomicrobium terrae TPP412.</title>
        <authorList>
            <person name="Chiu L.-W."/>
            <person name="Lo K.-J."/>
            <person name="Tsai Y.-M."/>
            <person name="Lin S.-S."/>
            <person name="Kuo C.-H."/>
            <person name="Liu C.-T."/>
        </authorList>
    </citation>
    <scope>NUCLEOTIDE SEQUENCE [LARGE SCALE GENOMIC DNA]</scope>
    <source>
        <strain evidence="8 9">TPP412</strain>
    </source>
</reference>
<dbReference type="AlphaFoldDB" id="A0A5C1EAC2"/>
<dbReference type="EMBL" id="CP022579">
    <property type="protein sequence ID" value="QEL65931.1"/>
    <property type="molecule type" value="Genomic_DNA"/>
</dbReference>
<keyword evidence="4 8" id="KW-0456">Lyase</keyword>
<dbReference type="InterPro" id="IPR027619">
    <property type="entry name" value="C-S_lyase_PatB-like"/>
</dbReference>
<dbReference type="GO" id="GO:0030170">
    <property type="term" value="F:pyridoxal phosphate binding"/>
    <property type="evidence" value="ECO:0007669"/>
    <property type="project" value="InterPro"/>
</dbReference>
<protein>
    <recommendedName>
        <fullName evidence="2">cysteine-S-conjugate beta-lyase</fullName>
        <ecNumber evidence="2">4.4.1.13</ecNumber>
    </recommendedName>
</protein>
<dbReference type="Pfam" id="PF00155">
    <property type="entry name" value="Aminotran_1_2"/>
    <property type="match status" value="1"/>
</dbReference>
<dbReference type="PANTHER" id="PTHR43525:SF1">
    <property type="entry name" value="PROTEIN MALY"/>
    <property type="match status" value="1"/>
</dbReference>
<dbReference type="EC" id="4.4.1.13" evidence="2"/>
<evidence type="ECO:0000256" key="2">
    <source>
        <dbReference type="ARBA" id="ARBA00012224"/>
    </source>
</evidence>
<proteinExistence type="inferred from homology"/>
<evidence type="ECO:0000256" key="6">
    <source>
        <dbReference type="SAM" id="MobiDB-lite"/>
    </source>
</evidence>
<evidence type="ECO:0000256" key="5">
    <source>
        <dbReference type="ARBA" id="ARBA00037974"/>
    </source>
</evidence>
<evidence type="ECO:0000259" key="7">
    <source>
        <dbReference type="Pfam" id="PF00155"/>
    </source>
</evidence>
<accession>A0A5C1EAC2</accession>
<sequence length="403" mass="43456">MSTAFDFSTAPDRRGSDSVKWNRPWPRAKGSEFEGDVLPLWVADMDFAAPEPVVEAIRHRLAHPVFGYGHPGHGLTAAVTGFLARHYGWEVAPDWLVWLPGVVSGFNVGCRLMGEEGDGVVVAAPVYPPFFAAPGHAGRRLLRTDLIEGATPVGPEWGWDWPALDTLLADPEQRAAGLLLCHPHNPVGRAWRRDELEALAERVLRHDLVVVSDDIHADLQLAPGARHLPLARAVPELASRTVTLFAPSKTFNIPGLYCAFAVIPDAGLRQRFRAAARGFVPEPNLLGLAAAEAAYRDCDDWLAALLATLRGNADQLVAAVAGLPGVAMARPEATYLGWLDCRGLQARLPQGLDSAGFFEAHGLGLSNGADFGLPGFVRLNFGCPPARLEQALERLVRAVTLLS</sequence>